<dbReference type="InterPro" id="IPR027791">
    <property type="entry name" value="Galactosyl_T_C"/>
</dbReference>
<dbReference type="Pfam" id="PF02709">
    <property type="entry name" value="Glyco_transf_7C"/>
    <property type="match status" value="1"/>
</dbReference>
<dbReference type="AlphaFoldDB" id="A0A516GRE5"/>
<organism evidence="4 5">
    <name type="scientific">Formosa sediminum</name>
    <dbReference type="NCBI Taxonomy" id="2594004"/>
    <lineage>
        <taxon>Bacteria</taxon>
        <taxon>Pseudomonadati</taxon>
        <taxon>Bacteroidota</taxon>
        <taxon>Flavobacteriia</taxon>
        <taxon>Flavobacteriales</taxon>
        <taxon>Flavobacteriaceae</taxon>
        <taxon>Formosa</taxon>
    </lineage>
</organism>
<accession>A0A516GRE5</accession>
<evidence type="ECO:0000259" key="3">
    <source>
        <dbReference type="Pfam" id="PF02709"/>
    </source>
</evidence>
<evidence type="ECO:0000313" key="4">
    <source>
        <dbReference type="EMBL" id="QDO94079.1"/>
    </source>
</evidence>
<name>A0A516GRE5_9FLAO</name>
<evidence type="ECO:0000256" key="1">
    <source>
        <dbReference type="ARBA" id="ARBA00022679"/>
    </source>
</evidence>
<dbReference type="OrthoDB" id="9771846at2"/>
<dbReference type="Gene3D" id="3.90.550.10">
    <property type="entry name" value="Spore Coat Polysaccharide Biosynthesis Protein SpsA, Chain A"/>
    <property type="match status" value="1"/>
</dbReference>
<feature type="domain" description="Galactosyltransferase C-terminal" evidence="3">
    <location>
        <begin position="165"/>
        <end position="212"/>
    </location>
</feature>
<dbReference type="KEGG" id="fop:FNB79_08830"/>
<feature type="domain" description="Glycosyltransferase 2-like" evidence="2">
    <location>
        <begin position="4"/>
        <end position="131"/>
    </location>
</feature>
<evidence type="ECO:0000313" key="5">
    <source>
        <dbReference type="Proteomes" id="UP000319209"/>
    </source>
</evidence>
<gene>
    <name evidence="4" type="ORF">FNB79_08830</name>
</gene>
<sequence>MKLSVIVLNYNVRYFLELCLKSVEAAISDIDAEIIVVDNNSADDSCKMVRERFPKVKLIENKTNFGFSKGNNIGVAQAKGEYICILNPDTVVAEDTLTKVLNFADQQSNLGIVGCKLIDGAGNFLPESKRNVPTPEVALKKILGDTTTYYANHLKPDSIGVTNVLVGAFMVLKRAVYHAVNGFDEDYFMYGEDVDLSYKILNKGYTNHYYGHTTVIHFKGECTFRNRVYAKNFNGSMQIFYKKHFKKSMVFEALIWGGIKGLTFLNLQPSVKKIDVKSIVFLSNNKNTLLESALDKKIVTKRKIESVSAHQQIIFDNNLLSFKEIIAIMESFQDCNTVTYRIIPRASNFVIGSDNKVSRGNVIHF</sequence>
<dbReference type="EMBL" id="CP041637">
    <property type="protein sequence ID" value="QDO94079.1"/>
    <property type="molecule type" value="Genomic_DNA"/>
</dbReference>
<dbReference type="Pfam" id="PF00535">
    <property type="entry name" value="Glycos_transf_2"/>
    <property type="match status" value="1"/>
</dbReference>
<dbReference type="SUPFAM" id="SSF53448">
    <property type="entry name" value="Nucleotide-diphospho-sugar transferases"/>
    <property type="match status" value="1"/>
</dbReference>
<reference evidence="4 5" key="1">
    <citation type="submission" date="2019-07" db="EMBL/GenBank/DDBJ databases">
        <title>Genome sequencing for Formosa sp. PS13.</title>
        <authorList>
            <person name="Park S.-J."/>
        </authorList>
    </citation>
    <scope>NUCLEOTIDE SEQUENCE [LARGE SCALE GENOMIC DNA]</scope>
    <source>
        <strain evidence="4 5">PS13</strain>
    </source>
</reference>
<proteinExistence type="predicted"/>
<dbReference type="Proteomes" id="UP000319209">
    <property type="component" value="Chromosome"/>
</dbReference>
<keyword evidence="1 4" id="KW-0808">Transferase</keyword>
<dbReference type="PANTHER" id="PTHR43179:SF7">
    <property type="entry name" value="RHAMNOSYLTRANSFERASE WBBL"/>
    <property type="match status" value="1"/>
</dbReference>
<dbReference type="GO" id="GO:0016740">
    <property type="term" value="F:transferase activity"/>
    <property type="evidence" value="ECO:0007669"/>
    <property type="project" value="UniProtKB-KW"/>
</dbReference>
<dbReference type="CDD" id="cd04186">
    <property type="entry name" value="GT_2_like_c"/>
    <property type="match status" value="1"/>
</dbReference>
<evidence type="ECO:0000259" key="2">
    <source>
        <dbReference type="Pfam" id="PF00535"/>
    </source>
</evidence>
<dbReference type="RefSeq" id="WP_143380968.1">
    <property type="nucleotide sequence ID" value="NZ_CP041637.1"/>
</dbReference>
<keyword evidence="5" id="KW-1185">Reference proteome</keyword>
<dbReference type="InterPro" id="IPR029044">
    <property type="entry name" value="Nucleotide-diphossugar_trans"/>
</dbReference>
<protein>
    <submittedName>
        <fullName evidence="4">Glycosyltransferase family 2 protein</fullName>
    </submittedName>
</protein>
<dbReference type="PANTHER" id="PTHR43179">
    <property type="entry name" value="RHAMNOSYLTRANSFERASE WBBL"/>
    <property type="match status" value="1"/>
</dbReference>
<dbReference type="InterPro" id="IPR001173">
    <property type="entry name" value="Glyco_trans_2-like"/>
</dbReference>